<dbReference type="AlphaFoldDB" id="A0AAV4T2S0"/>
<evidence type="ECO:0000256" key="1">
    <source>
        <dbReference type="SAM" id="MobiDB-lite"/>
    </source>
</evidence>
<feature type="compositionally biased region" description="Polar residues" evidence="1">
    <location>
        <begin position="83"/>
        <end position="95"/>
    </location>
</feature>
<reference evidence="2 3" key="1">
    <citation type="submission" date="2021-06" db="EMBL/GenBank/DDBJ databases">
        <title>Caerostris extrusa draft genome.</title>
        <authorList>
            <person name="Kono N."/>
            <person name="Arakawa K."/>
        </authorList>
    </citation>
    <scope>NUCLEOTIDE SEQUENCE [LARGE SCALE GENOMIC DNA]</scope>
</reference>
<proteinExistence type="predicted"/>
<accession>A0AAV4T2S0</accession>
<name>A0AAV4T2S0_CAEEX</name>
<evidence type="ECO:0000313" key="3">
    <source>
        <dbReference type="Proteomes" id="UP001054945"/>
    </source>
</evidence>
<organism evidence="2 3">
    <name type="scientific">Caerostris extrusa</name>
    <name type="common">Bark spider</name>
    <name type="synonym">Caerostris bankana</name>
    <dbReference type="NCBI Taxonomy" id="172846"/>
    <lineage>
        <taxon>Eukaryota</taxon>
        <taxon>Metazoa</taxon>
        <taxon>Ecdysozoa</taxon>
        <taxon>Arthropoda</taxon>
        <taxon>Chelicerata</taxon>
        <taxon>Arachnida</taxon>
        <taxon>Araneae</taxon>
        <taxon>Araneomorphae</taxon>
        <taxon>Entelegynae</taxon>
        <taxon>Araneoidea</taxon>
        <taxon>Araneidae</taxon>
        <taxon>Caerostris</taxon>
    </lineage>
</organism>
<sequence>MFPGDYLFYMLKGPVERDLHFRIRGEMGVVLSAYKRDNLQETSLKTRTLHPFLLTDQGITPLHPLLPQKSFFKHQESAERWNKPQQKQFSVNSAHKTMESESGAA</sequence>
<feature type="region of interest" description="Disordered" evidence="1">
    <location>
        <begin position="81"/>
        <end position="105"/>
    </location>
</feature>
<keyword evidence="3" id="KW-1185">Reference proteome</keyword>
<dbReference type="EMBL" id="BPLR01010608">
    <property type="protein sequence ID" value="GIY40420.1"/>
    <property type="molecule type" value="Genomic_DNA"/>
</dbReference>
<gene>
    <name evidence="2" type="ORF">CEXT_480731</name>
</gene>
<protein>
    <submittedName>
        <fullName evidence="2">Uncharacterized protein</fullName>
    </submittedName>
</protein>
<comment type="caution">
    <text evidence="2">The sequence shown here is derived from an EMBL/GenBank/DDBJ whole genome shotgun (WGS) entry which is preliminary data.</text>
</comment>
<dbReference type="Proteomes" id="UP001054945">
    <property type="component" value="Unassembled WGS sequence"/>
</dbReference>
<evidence type="ECO:0000313" key="2">
    <source>
        <dbReference type="EMBL" id="GIY40420.1"/>
    </source>
</evidence>